<evidence type="ECO:0000313" key="3">
    <source>
        <dbReference type="Proteomes" id="UP000282086"/>
    </source>
</evidence>
<dbReference type="EMBL" id="LR134140">
    <property type="protein sequence ID" value="VDZ95057.1"/>
    <property type="molecule type" value="Genomic_DNA"/>
</dbReference>
<dbReference type="EC" id="3.6.4.13" evidence="2"/>
<dbReference type="Proteomes" id="UP000282086">
    <property type="component" value="Chromosome"/>
</dbReference>
<feature type="domain" description="DEAD/DEAH-box helicase" evidence="1">
    <location>
        <begin position="21"/>
        <end position="63"/>
    </location>
</feature>
<gene>
    <name evidence="2" type="primary">rhlE_3</name>
    <name evidence="2" type="ORF">NCTC129_01159</name>
</gene>
<keyword evidence="2" id="KW-0347">Helicase</keyword>
<dbReference type="Gene3D" id="3.40.50.300">
    <property type="entry name" value="P-loop containing nucleotide triphosphate hydrolases"/>
    <property type="match status" value="1"/>
</dbReference>
<dbReference type="GO" id="GO:0016787">
    <property type="term" value="F:hydrolase activity"/>
    <property type="evidence" value="ECO:0007669"/>
    <property type="project" value="UniProtKB-KW"/>
</dbReference>
<reference evidence="2 3" key="1">
    <citation type="submission" date="2018-12" db="EMBL/GenBank/DDBJ databases">
        <authorList>
            <consortium name="Pathogen Informatics"/>
        </authorList>
    </citation>
    <scope>NUCLEOTIDE SEQUENCE [LARGE SCALE GENOMIC DNA]</scope>
    <source>
        <strain evidence="2 3">NCTC129</strain>
    </source>
</reference>
<dbReference type="Pfam" id="PF00270">
    <property type="entry name" value="DEAD"/>
    <property type="match status" value="1"/>
</dbReference>
<dbReference type="SUPFAM" id="SSF52540">
    <property type="entry name" value="P-loop containing nucleoside triphosphate hydrolases"/>
    <property type="match status" value="1"/>
</dbReference>
<dbReference type="InterPro" id="IPR027417">
    <property type="entry name" value="P-loop_NTPase"/>
</dbReference>
<organism evidence="2 3">
    <name type="scientific">Salmonella enterica I</name>
    <dbReference type="NCBI Taxonomy" id="59201"/>
    <lineage>
        <taxon>Bacteria</taxon>
        <taxon>Pseudomonadati</taxon>
        <taxon>Pseudomonadota</taxon>
        <taxon>Gammaproteobacteria</taxon>
        <taxon>Enterobacterales</taxon>
        <taxon>Enterobacteriaceae</taxon>
        <taxon>Salmonella</taxon>
    </lineage>
</organism>
<dbReference type="InterPro" id="IPR011545">
    <property type="entry name" value="DEAD/DEAH_box_helicase_dom"/>
</dbReference>
<name>A0A447MVF1_SALET</name>
<evidence type="ECO:0000313" key="2">
    <source>
        <dbReference type="EMBL" id="VDZ95057.1"/>
    </source>
</evidence>
<accession>A0A447MVF1</accession>
<keyword evidence="2" id="KW-0547">Nucleotide-binding</keyword>
<dbReference type="GO" id="GO:0003724">
    <property type="term" value="F:RNA helicase activity"/>
    <property type="evidence" value="ECO:0007669"/>
    <property type="project" value="UniProtKB-EC"/>
</dbReference>
<protein>
    <submittedName>
        <fullName evidence="2">ATP-dependent RNA helicase rhlE</fullName>
        <ecNumber evidence="2">3.6.4.13</ecNumber>
    </submittedName>
</protein>
<dbReference type="AlphaFoldDB" id="A0A447MVF1"/>
<evidence type="ECO:0000259" key="1">
    <source>
        <dbReference type="Pfam" id="PF00270"/>
    </source>
</evidence>
<dbReference type="GO" id="GO:0003676">
    <property type="term" value="F:nucleic acid binding"/>
    <property type="evidence" value="ECO:0007669"/>
    <property type="project" value="InterPro"/>
</dbReference>
<sequence>MNLPLFSNRRFPPCWKAAIWMASAQTGTGKTAGFTLPLLQHLITHQPHAKGRRPVRALILTPTPRAGGANWRKRQRLQ</sequence>
<proteinExistence type="predicted"/>
<dbReference type="GO" id="GO:0005524">
    <property type="term" value="F:ATP binding"/>
    <property type="evidence" value="ECO:0007669"/>
    <property type="project" value="InterPro"/>
</dbReference>
<keyword evidence="2" id="KW-0378">Hydrolase</keyword>
<keyword evidence="2" id="KW-0067">ATP-binding</keyword>